<name>A0AAN6F567_9PEZI</name>
<sequence>PYVLRQQELHQHGPDDWTEENALQLAAQDVKDEIALLNAPFPAKAVKASKCLMGPKIATESVESVGAMAYESGVGLADSL</sequence>
<dbReference type="AlphaFoldDB" id="A0AAN6F567"/>
<gene>
    <name evidence="1" type="ORF">LTR82_018144</name>
</gene>
<organism evidence="1 2">
    <name type="scientific">Friedmanniomyces endolithicus</name>
    <dbReference type="NCBI Taxonomy" id="329885"/>
    <lineage>
        <taxon>Eukaryota</taxon>
        <taxon>Fungi</taxon>
        <taxon>Dikarya</taxon>
        <taxon>Ascomycota</taxon>
        <taxon>Pezizomycotina</taxon>
        <taxon>Dothideomycetes</taxon>
        <taxon>Dothideomycetidae</taxon>
        <taxon>Mycosphaerellales</taxon>
        <taxon>Teratosphaeriaceae</taxon>
        <taxon>Friedmanniomyces</taxon>
    </lineage>
</organism>
<comment type="caution">
    <text evidence="1">The sequence shown here is derived from an EMBL/GenBank/DDBJ whole genome shotgun (WGS) entry which is preliminary data.</text>
</comment>
<proteinExistence type="predicted"/>
<dbReference type="Proteomes" id="UP001168146">
    <property type="component" value="Unassembled WGS sequence"/>
</dbReference>
<protein>
    <submittedName>
        <fullName evidence="1">Uncharacterized protein</fullName>
    </submittedName>
</protein>
<evidence type="ECO:0000313" key="2">
    <source>
        <dbReference type="Proteomes" id="UP001168146"/>
    </source>
</evidence>
<evidence type="ECO:0000313" key="1">
    <source>
        <dbReference type="EMBL" id="KAK0301724.1"/>
    </source>
</evidence>
<accession>A0AAN6F567</accession>
<dbReference type="EMBL" id="JASUXU010000284">
    <property type="protein sequence ID" value="KAK0301724.1"/>
    <property type="molecule type" value="Genomic_DNA"/>
</dbReference>
<reference evidence="1" key="1">
    <citation type="submission" date="2021-12" db="EMBL/GenBank/DDBJ databases">
        <title>Black yeast isolated from Biological Soil Crust.</title>
        <authorList>
            <person name="Kurbessoian T."/>
        </authorList>
    </citation>
    <scope>NUCLEOTIDE SEQUENCE</scope>
    <source>
        <strain evidence="1">CCFEE 5208</strain>
    </source>
</reference>
<feature type="non-terminal residue" evidence="1">
    <location>
        <position position="1"/>
    </location>
</feature>